<evidence type="ECO:0000256" key="1">
    <source>
        <dbReference type="SAM" id="SignalP"/>
    </source>
</evidence>
<sequence length="154" mass="16320" precursor="true">MLRIADNLKHAVAIVAVLLSLSAMAQSAGIYCYFGACEAGPAASEAASGGCCHSHTCKADEEPKPREGGRSQHRHEPCPCPDSCWCQQAPQPSVLPKSIGEPVELAFLSVLAVCDDVVGDRESDLRANIAWSVPPGLSEQSAVDRCAKLCRFLI</sequence>
<proteinExistence type="predicted"/>
<dbReference type="Proteomes" id="UP000316426">
    <property type="component" value="Chromosome"/>
</dbReference>
<dbReference type="EMBL" id="CP036349">
    <property type="protein sequence ID" value="QDV73690.1"/>
    <property type="molecule type" value="Genomic_DNA"/>
</dbReference>
<feature type="signal peptide" evidence="1">
    <location>
        <begin position="1"/>
        <end position="25"/>
    </location>
</feature>
<keyword evidence="3" id="KW-1185">Reference proteome</keyword>
<dbReference type="KEGG" id="bmei:Spa11_18890"/>
<evidence type="ECO:0000313" key="2">
    <source>
        <dbReference type="EMBL" id="QDV73690.1"/>
    </source>
</evidence>
<protein>
    <submittedName>
        <fullName evidence="2">Uncharacterized protein</fullName>
    </submittedName>
</protein>
<accession>A0A518K7C1</accession>
<gene>
    <name evidence="2" type="ORF">Spa11_18890</name>
</gene>
<reference evidence="2 3" key="1">
    <citation type="submission" date="2019-02" db="EMBL/GenBank/DDBJ databases">
        <title>Deep-cultivation of Planctomycetes and their phenomic and genomic characterization uncovers novel biology.</title>
        <authorList>
            <person name="Wiegand S."/>
            <person name="Jogler M."/>
            <person name="Boedeker C."/>
            <person name="Pinto D."/>
            <person name="Vollmers J."/>
            <person name="Rivas-Marin E."/>
            <person name="Kohn T."/>
            <person name="Peeters S.H."/>
            <person name="Heuer A."/>
            <person name="Rast P."/>
            <person name="Oberbeckmann S."/>
            <person name="Bunk B."/>
            <person name="Jeske O."/>
            <person name="Meyerdierks A."/>
            <person name="Storesund J.E."/>
            <person name="Kallscheuer N."/>
            <person name="Luecker S."/>
            <person name="Lage O.M."/>
            <person name="Pohl T."/>
            <person name="Merkel B.J."/>
            <person name="Hornburger P."/>
            <person name="Mueller R.-W."/>
            <person name="Bruemmer F."/>
            <person name="Labrenz M."/>
            <person name="Spormann A.M."/>
            <person name="Op den Camp H."/>
            <person name="Overmann J."/>
            <person name="Amann R."/>
            <person name="Jetten M.S.M."/>
            <person name="Mascher T."/>
            <person name="Medema M.H."/>
            <person name="Devos D.P."/>
            <person name="Kaster A.-K."/>
            <person name="Ovreas L."/>
            <person name="Rohde M."/>
            <person name="Galperin M.Y."/>
            <person name="Jogler C."/>
        </authorList>
    </citation>
    <scope>NUCLEOTIDE SEQUENCE [LARGE SCALE GENOMIC DNA]</scope>
    <source>
        <strain evidence="2 3">Spa11</strain>
    </source>
</reference>
<dbReference type="RefSeq" id="WP_145111126.1">
    <property type="nucleotide sequence ID" value="NZ_CP036349.1"/>
</dbReference>
<evidence type="ECO:0000313" key="3">
    <source>
        <dbReference type="Proteomes" id="UP000316426"/>
    </source>
</evidence>
<feature type="chain" id="PRO_5022128118" evidence="1">
    <location>
        <begin position="26"/>
        <end position="154"/>
    </location>
</feature>
<dbReference type="AlphaFoldDB" id="A0A518K7C1"/>
<organism evidence="2 3">
    <name type="scientific">Botrimarina mediterranea</name>
    <dbReference type="NCBI Taxonomy" id="2528022"/>
    <lineage>
        <taxon>Bacteria</taxon>
        <taxon>Pseudomonadati</taxon>
        <taxon>Planctomycetota</taxon>
        <taxon>Planctomycetia</taxon>
        <taxon>Pirellulales</taxon>
        <taxon>Lacipirellulaceae</taxon>
        <taxon>Botrimarina</taxon>
    </lineage>
</organism>
<keyword evidence="1" id="KW-0732">Signal</keyword>
<name>A0A518K7C1_9BACT</name>